<comment type="caution">
    <text evidence="3">The sequence shown here is derived from an EMBL/GenBank/DDBJ whole genome shotgun (WGS) entry which is preliminary data.</text>
</comment>
<dbReference type="PANTHER" id="PTHR28125">
    <property type="entry name" value="MEIOTIC EXPRESSION UP-REGULATED PROTEIN 26"/>
    <property type="match status" value="1"/>
</dbReference>
<dbReference type="STRING" id="1263082.A0A068RVB1"/>
<protein>
    <submittedName>
        <fullName evidence="3">Conserved fungal protein</fullName>
    </submittedName>
</protein>
<dbReference type="Proteomes" id="UP000027586">
    <property type="component" value="Unassembled WGS sequence"/>
</dbReference>
<gene>
    <name evidence="3" type="ORF">LCOR_05378.1</name>
</gene>
<sequence length="286" mass="32608">MHYNLFEDLWTELPFWIGGSSYDTLAHLADVSSSSSSTTDHLQQAQLQQQQDFFGLYQDPCIAGIQCTTMNVEPTNLTTDPFALNYCNTMSTLPPPTTTSTAYNSPNGANDNTFMMAASSSTPLHLLSQQQPPLLQQQPRRRVKSMPSSQDDYIPRQQQPRFKDDQYSPKWVRYSGQLKEGYCDTCPEGRWLQLKNSAYWYHKQFYHGISSVTGRPFAEPLEQRVGPDGVLQGLCHQCICFVPICNGRKRRNSLLWYKHAHKCSVMLIPSPKSSHLFLFKSIIFCC</sequence>
<dbReference type="EMBL" id="CBTN010000021">
    <property type="protein sequence ID" value="CDH54093.1"/>
    <property type="molecule type" value="Genomic_DNA"/>
</dbReference>
<organism evidence="3 4">
    <name type="scientific">Lichtheimia corymbifera JMRC:FSU:9682</name>
    <dbReference type="NCBI Taxonomy" id="1263082"/>
    <lineage>
        <taxon>Eukaryota</taxon>
        <taxon>Fungi</taxon>
        <taxon>Fungi incertae sedis</taxon>
        <taxon>Mucoromycota</taxon>
        <taxon>Mucoromycotina</taxon>
        <taxon>Mucoromycetes</taxon>
        <taxon>Mucorales</taxon>
        <taxon>Lichtheimiaceae</taxon>
        <taxon>Lichtheimia</taxon>
    </lineage>
</organism>
<name>A0A068RVB1_9FUNG</name>
<evidence type="ECO:0000313" key="4">
    <source>
        <dbReference type="Proteomes" id="UP000027586"/>
    </source>
</evidence>
<reference evidence="3" key="1">
    <citation type="submission" date="2013-08" db="EMBL/GenBank/DDBJ databases">
        <title>Gene expansion shapes genome architecture in the human pathogen Lichtheimia corymbifera: an evolutionary genomics analysis in the ancient terrestrial Mucorales (Mucoromycotina).</title>
        <authorList>
            <person name="Schwartze V.U."/>
            <person name="Winter S."/>
            <person name="Shelest E."/>
            <person name="Marcet-Houben M."/>
            <person name="Horn F."/>
            <person name="Wehner S."/>
            <person name="Hoffmann K."/>
            <person name="Riege K."/>
            <person name="Sammeth M."/>
            <person name="Nowrousian M."/>
            <person name="Valiante V."/>
            <person name="Linde J."/>
            <person name="Jacobsen I.D."/>
            <person name="Marz M."/>
            <person name="Brakhage A.A."/>
            <person name="Gabaldon T."/>
            <person name="Bocker S."/>
            <person name="Voigt K."/>
        </authorList>
    </citation>
    <scope>NUCLEOTIDE SEQUENCE [LARGE SCALE GENOMIC DNA]</scope>
    <source>
        <strain evidence="3">FSU 9682</strain>
    </source>
</reference>
<keyword evidence="4" id="KW-1185">Reference proteome</keyword>
<dbReference type="InterPro" id="IPR028012">
    <property type="entry name" value="Rua1_C"/>
</dbReference>
<evidence type="ECO:0000259" key="2">
    <source>
        <dbReference type="Pfam" id="PF14616"/>
    </source>
</evidence>
<feature type="domain" description="Transcription regulator Rua1 C-terminal" evidence="2">
    <location>
        <begin position="163"/>
        <end position="263"/>
    </location>
</feature>
<accession>A0A068RVB1</accession>
<evidence type="ECO:0000256" key="1">
    <source>
        <dbReference type="SAM" id="MobiDB-lite"/>
    </source>
</evidence>
<dbReference type="PANTHER" id="PTHR28125:SF3">
    <property type="entry name" value="TRANSCRIPTION REGULATOR RUA1 C-TERMINAL DOMAIN-CONTAINING PROTEIN"/>
    <property type="match status" value="1"/>
</dbReference>
<evidence type="ECO:0000313" key="3">
    <source>
        <dbReference type="EMBL" id="CDH54093.1"/>
    </source>
</evidence>
<dbReference type="VEuPathDB" id="FungiDB:LCOR_05378.1"/>
<dbReference type="Pfam" id="PF14616">
    <property type="entry name" value="Rua1_C"/>
    <property type="match status" value="1"/>
</dbReference>
<dbReference type="OrthoDB" id="5595379at2759"/>
<dbReference type="AlphaFoldDB" id="A0A068RVB1"/>
<feature type="compositionally biased region" description="Polar residues" evidence="1">
    <location>
        <begin position="146"/>
        <end position="158"/>
    </location>
</feature>
<feature type="region of interest" description="Disordered" evidence="1">
    <location>
        <begin position="131"/>
        <end position="158"/>
    </location>
</feature>
<proteinExistence type="predicted"/>